<evidence type="ECO:0000313" key="3">
    <source>
        <dbReference type="Proteomes" id="UP000199595"/>
    </source>
</evidence>
<keyword evidence="3" id="KW-1185">Reference proteome</keyword>
<dbReference type="AlphaFoldDB" id="A0A1H3GW12"/>
<reference evidence="2 3" key="1">
    <citation type="submission" date="2016-10" db="EMBL/GenBank/DDBJ databases">
        <authorList>
            <person name="de Groot N.N."/>
        </authorList>
    </citation>
    <scope>NUCLEOTIDE SEQUENCE [LARGE SCALE GENOMIC DNA]</scope>
    <source>
        <strain evidence="2 3">DSM 24956</strain>
    </source>
</reference>
<dbReference type="Gene3D" id="2.30.30.40">
    <property type="entry name" value="SH3 Domains"/>
    <property type="match status" value="1"/>
</dbReference>
<name>A0A1H3GW12_9FLAO</name>
<accession>A0A1H3GW12</accession>
<dbReference type="RefSeq" id="WP_090126492.1">
    <property type="nucleotide sequence ID" value="NZ_FNNJ01000019.1"/>
</dbReference>
<evidence type="ECO:0000313" key="2">
    <source>
        <dbReference type="EMBL" id="SDY07155.1"/>
    </source>
</evidence>
<feature type="domain" description="SH3b" evidence="1">
    <location>
        <begin position="43"/>
        <end position="104"/>
    </location>
</feature>
<dbReference type="EMBL" id="FNNJ01000019">
    <property type="protein sequence ID" value="SDY07155.1"/>
    <property type="molecule type" value="Genomic_DNA"/>
</dbReference>
<sequence length="270" mass="31877">MKKIILILTLILTFQTIFSQSETRYVSRNFNFQSNQTEYLFADNVKFRENPNLDSKIIDLLSIDSQIKIIEKTEKTLDFDGVKSNWYKIKVDNKIGFVLGALISVYNLEVENTKFKFQIKSNEKNDIYLKVRVISNNRFEQFEYKLIGEEFSIDLRDNQNLNNLDNMIIVDYLAEACGVENGKTYIFWNNEKLYHIADLSSMADGGMYSYSSYFIFPKSINGIKDKIIYKRETETMEDEETNWRKESIETRELIWNGEKLIPDLRNIKND</sequence>
<dbReference type="Pfam" id="PF08239">
    <property type="entry name" value="SH3_3"/>
    <property type="match status" value="1"/>
</dbReference>
<gene>
    <name evidence="2" type="ORF">SAMN05444411_1194</name>
</gene>
<dbReference type="Proteomes" id="UP000199595">
    <property type="component" value="Unassembled WGS sequence"/>
</dbReference>
<dbReference type="InterPro" id="IPR003646">
    <property type="entry name" value="SH3-like_bac-type"/>
</dbReference>
<organism evidence="2 3">
    <name type="scientific">Lutibacter oricola</name>
    <dbReference type="NCBI Taxonomy" id="762486"/>
    <lineage>
        <taxon>Bacteria</taxon>
        <taxon>Pseudomonadati</taxon>
        <taxon>Bacteroidota</taxon>
        <taxon>Flavobacteriia</taxon>
        <taxon>Flavobacteriales</taxon>
        <taxon>Flavobacteriaceae</taxon>
        <taxon>Lutibacter</taxon>
    </lineage>
</organism>
<dbReference type="OrthoDB" id="1410098at2"/>
<protein>
    <submittedName>
        <fullName evidence="2">SH3 domain-containing protein</fullName>
    </submittedName>
</protein>
<dbReference type="STRING" id="762486.SAMN05444411_1194"/>
<evidence type="ECO:0000259" key="1">
    <source>
        <dbReference type="Pfam" id="PF08239"/>
    </source>
</evidence>
<proteinExistence type="predicted"/>